<proteinExistence type="predicted"/>
<dbReference type="SUPFAM" id="SSF53067">
    <property type="entry name" value="Actin-like ATPase domain"/>
    <property type="match status" value="2"/>
</dbReference>
<dbReference type="EMBL" id="PFBI01000006">
    <property type="protein sequence ID" value="PIR84648.1"/>
    <property type="molecule type" value="Genomic_DNA"/>
</dbReference>
<dbReference type="Gene3D" id="3.30.1490.300">
    <property type="match status" value="1"/>
</dbReference>
<organism evidence="1 2">
    <name type="scientific">Candidatus Kaiserbacteria bacterium CG10_big_fil_rev_8_21_14_0_10_47_16</name>
    <dbReference type="NCBI Taxonomy" id="1974608"/>
    <lineage>
        <taxon>Bacteria</taxon>
        <taxon>Candidatus Kaiseribacteriota</taxon>
    </lineage>
</organism>
<dbReference type="CDD" id="cd24049">
    <property type="entry name" value="ASKHA_NBD_PilM"/>
    <property type="match status" value="1"/>
</dbReference>
<evidence type="ECO:0000313" key="2">
    <source>
        <dbReference type="Proteomes" id="UP000229344"/>
    </source>
</evidence>
<dbReference type="InterPro" id="IPR005883">
    <property type="entry name" value="PilM"/>
</dbReference>
<name>A0A2H0UDZ4_9BACT</name>
<comment type="caution">
    <text evidence="1">The sequence shown here is derived from an EMBL/GenBank/DDBJ whole genome shotgun (WGS) entry which is preliminary data.</text>
</comment>
<dbReference type="PANTHER" id="PTHR32432">
    <property type="entry name" value="CELL DIVISION PROTEIN FTSA-RELATED"/>
    <property type="match status" value="1"/>
</dbReference>
<dbReference type="Gene3D" id="3.30.420.40">
    <property type="match status" value="2"/>
</dbReference>
<dbReference type="PANTHER" id="PTHR32432:SF3">
    <property type="entry name" value="ETHANOLAMINE UTILIZATION PROTEIN EUTJ"/>
    <property type="match status" value="1"/>
</dbReference>
<dbReference type="Proteomes" id="UP000229344">
    <property type="component" value="Unassembled WGS sequence"/>
</dbReference>
<dbReference type="InterPro" id="IPR043129">
    <property type="entry name" value="ATPase_NBD"/>
</dbReference>
<evidence type="ECO:0008006" key="3">
    <source>
        <dbReference type="Google" id="ProtNLM"/>
    </source>
</evidence>
<dbReference type="Pfam" id="PF11104">
    <property type="entry name" value="PilM_2"/>
    <property type="match status" value="1"/>
</dbReference>
<protein>
    <recommendedName>
        <fullName evidence="3">SHS2 domain-containing protein</fullName>
    </recommendedName>
</protein>
<sequence>MSVYTTFTRLFPPPEYMTMSSIGIDISDASIKYVRFKDSGDDDLELVTWGDHQLPEGTVVGGEVKNGKALSEALRHLCGKCKTSYVRVSLPEERAYIFETVIPKGTPFAEIRGLLEFSLEENVPLSPKDAFFDYEIVEGNESEEKLHVVVTVYAREVILSYYQACTEAGLSPVAFEVEAAAVAHAVAPKSKDDTFMVVDFGRRRTGIGIVHKGVLTYTSTIEVGGTTLSTAMRGILGETEEDELTRIKNKDGIRADASDAKLRTALIAPIDTMVDALRARFEYWNTRSREHGQRPITKIVLCGGSSNLAGFPEYLTDALGVPAERADVWGNAFPSGETVPPIPKTHSYGYTTAIGLALSDYPDFKNRTP</sequence>
<dbReference type="PIRSF" id="PIRSF019169">
    <property type="entry name" value="PilM"/>
    <property type="match status" value="1"/>
</dbReference>
<reference evidence="2" key="1">
    <citation type="submission" date="2017-09" db="EMBL/GenBank/DDBJ databases">
        <title>Depth-based differentiation of microbial function through sediment-hosted aquifers and enrichment of novel symbionts in the deep terrestrial subsurface.</title>
        <authorList>
            <person name="Probst A.J."/>
            <person name="Ladd B."/>
            <person name="Jarett J.K."/>
            <person name="Geller-Mcgrath D.E."/>
            <person name="Sieber C.M.K."/>
            <person name="Emerson J.B."/>
            <person name="Anantharaman K."/>
            <person name="Thomas B.C."/>
            <person name="Malmstrom R."/>
            <person name="Stieglmeier M."/>
            <person name="Klingl A."/>
            <person name="Woyke T."/>
            <person name="Ryan C.M."/>
            <person name="Banfield J.F."/>
        </authorList>
    </citation>
    <scope>NUCLEOTIDE SEQUENCE [LARGE SCALE GENOMIC DNA]</scope>
</reference>
<accession>A0A2H0UDZ4</accession>
<evidence type="ECO:0000313" key="1">
    <source>
        <dbReference type="EMBL" id="PIR84648.1"/>
    </source>
</evidence>
<gene>
    <name evidence="1" type="ORF">COU16_03705</name>
</gene>
<dbReference type="AlphaFoldDB" id="A0A2H0UDZ4"/>
<dbReference type="InterPro" id="IPR050696">
    <property type="entry name" value="FtsA/MreB"/>
</dbReference>